<dbReference type="EMBL" id="JBAMIC010004070">
    <property type="protein sequence ID" value="KAK7087335.1"/>
    <property type="molecule type" value="Genomic_DNA"/>
</dbReference>
<keyword evidence="2" id="KW-1185">Reference proteome</keyword>
<reference evidence="1 2" key="1">
    <citation type="submission" date="2024-02" db="EMBL/GenBank/DDBJ databases">
        <title>Chromosome-scale genome assembly of the rough periwinkle Littorina saxatilis.</title>
        <authorList>
            <person name="De Jode A."/>
            <person name="Faria R."/>
            <person name="Formenti G."/>
            <person name="Sims Y."/>
            <person name="Smith T.P."/>
            <person name="Tracey A."/>
            <person name="Wood J.M.D."/>
            <person name="Zagrodzka Z.B."/>
            <person name="Johannesson K."/>
            <person name="Butlin R.K."/>
            <person name="Leder E.H."/>
        </authorList>
    </citation>
    <scope>NUCLEOTIDE SEQUENCE [LARGE SCALE GENOMIC DNA]</scope>
    <source>
        <strain evidence="1">Snail1</strain>
        <tissue evidence="1">Muscle</tissue>
    </source>
</reference>
<evidence type="ECO:0008006" key="3">
    <source>
        <dbReference type="Google" id="ProtNLM"/>
    </source>
</evidence>
<protein>
    <recommendedName>
        <fullName evidence="3">Chitin-binding type-4 domain-containing protein</fullName>
    </recommendedName>
</protein>
<sequence length="120" mass="13757">MQGTDMVTFSLCPIRQPGRDITWGCGGQGGSLKVFGWANRYMPVRSGVHRVTLQLPQGFTCSRCVLQWRWRTSYRRSRRECSSTPWLWACYNNVQYINCADIAITSPYNNPWPYVLLAGS</sequence>
<organism evidence="1 2">
    <name type="scientific">Littorina saxatilis</name>
    <dbReference type="NCBI Taxonomy" id="31220"/>
    <lineage>
        <taxon>Eukaryota</taxon>
        <taxon>Metazoa</taxon>
        <taxon>Spiralia</taxon>
        <taxon>Lophotrochozoa</taxon>
        <taxon>Mollusca</taxon>
        <taxon>Gastropoda</taxon>
        <taxon>Caenogastropoda</taxon>
        <taxon>Littorinimorpha</taxon>
        <taxon>Littorinoidea</taxon>
        <taxon>Littorinidae</taxon>
        <taxon>Littorina</taxon>
    </lineage>
</organism>
<name>A0AAN9FXM9_9CAEN</name>
<proteinExistence type="predicted"/>
<accession>A0AAN9FXM9</accession>
<comment type="caution">
    <text evidence="1">The sequence shown here is derived from an EMBL/GenBank/DDBJ whole genome shotgun (WGS) entry which is preliminary data.</text>
</comment>
<dbReference type="Proteomes" id="UP001374579">
    <property type="component" value="Unassembled WGS sequence"/>
</dbReference>
<evidence type="ECO:0000313" key="1">
    <source>
        <dbReference type="EMBL" id="KAK7087335.1"/>
    </source>
</evidence>
<dbReference type="AlphaFoldDB" id="A0AAN9FXM9"/>
<evidence type="ECO:0000313" key="2">
    <source>
        <dbReference type="Proteomes" id="UP001374579"/>
    </source>
</evidence>
<gene>
    <name evidence="1" type="ORF">V1264_021404</name>
</gene>